<evidence type="ECO:0000313" key="2">
    <source>
        <dbReference type="EMBL" id="RRJ93498.1"/>
    </source>
</evidence>
<dbReference type="Proteomes" id="UP000271937">
    <property type="component" value="Unassembled WGS sequence"/>
</dbReference>
<gene>
    <name evidence="2" type="ORF">EG849_04100</name>
</gene>
<protein>
    <submittedName>
        <fullName evidence="2">DUF4062 domain-containing protein</fullName>
    </submittedName>
</protein>
<dbReference type="AlphaFoldDB" id="A0A3P3WGD4"/>
<dbReference type="Pfam" id="PF13271">
    <property type="entry name" value="DUF4062"/>
    <property type="match status" value="1"/>
</dbReference>
<sequence>MPELINKYKIFLASPSDLSEEREYINQVIDELNLTFGSQNNIVLELQKWETNSAPAVSTKNVQDIINNDIPTYDLFIGLLWMRFGTPTGEYGSGTEEEFNIAHQRFLNNNNSVQILLYFKNSTPLSLSDINPEQLIKVREFKSSLGEKNVLYWEFNLKDELERFLRIHIPKRIQNLNSITNLSESTTVLNNDIIMTGNAQDEDFGIIDYQEFIEESFSISTHALVRISEATNWIGNEMNKKTSEIENLVAKNRNQAISLKTQRNLYERTANVMNDFATRIEPEIPIYIDNFEKGIDSFSKLIMIYIKDFENKEKEIDEAINSLDTLLLQIELALDNMRGFLNSIDSLPKMSKELNNARKNVVVILSEFLKKLEISITIGKEVHKNISD</sequence>
<feature type="domain" description="DUF4062" evidence="1">
    <location>
        <begin position="9"/>
        <end position="102"/>
    </location>
</feature>
<reference evidence="2 3" key="1">
    <citation type="submission" date="2018-11" db="EMBL/GenBank/DDBJ databases">
        <title>Flavobacterium sp. nov., YIM 102600 draft genome.</title>
        <authorList>
            <person name="Li G."/>
            <person name="Jiang Y."/>
        </authorList>
    </citation>
    <scope>NUCLEOTIDE SEQUENCE [LARGE SCALE GENOMIC DNA]</scope>
    <source>
        <strain evidence="2 3">YIM 102600</strain>
    </source>
</reference>
<dbReference type="InterPro" id="IPR025139">
    <property type="entry name" value="DUF4062"/>
</dbReference>
<dbReference type="EMBL" id="RQVR01000003">
    <property type="protein sequence ID" value="RRJ93498.1"/>
    <property type="molecule type" value="Genomic_DNA"/>
</dbReference>
<keyword evidence="3" id="KW-1185">Reference proteome</keyword>
<comment type="caution">
    <text evidence="2">The sequence shown here is derived from an EMBL/GenBank/DDBJ whole genome shotgun (WGS) entry which is preliminary data.</text>
</comment>
<evidence type="ECO:0000259" key="1">
    <source>
        <dbReference type="Pfam" id="PF13271"/>
    </source>
</evidence>
<accession>A0A3P3WGD4</accession>
<dbReference type="OrthoDB" id="6249026at2"/>
<organism evidence="2 3">
    <name type="scientific">Flavobacterium macacae</name>
    <dbReference type="NCBI Taxonomy" id="2488993"/>
    <lineage>
        <taxon>Bacteria</taxon>
        <taxon>Pseudomonadati</taxon>
        <taxon>Bacteroidota</taxon>
        <taxon>Flavobacteriia</taxon>
        <taxon>Flavobacteriales</taxon>
        <taxon>Flavobacteriaceae</taxon>
        <taxon>Flavobacterium</taxon>
    </lineage>
</organism>
<proteinExistence type="predicted"/>
<dbReference type="RefSeq" id="WP_125011815.1">
    <property type="nucleotide sequence ID" value="NZ_RQVR01000003.1"/>
</dbReference>
<evidence type="ECO:0000313" key="3">
    <source>
        <dbReference type="Proteomes" id="UP000271937"/>
    </source>
</evidence>
<name>A0A3P3WGD4_9FLAO</name>